<dbReference type="Proteomes" id="UP000291343">
    <property type="component" value="Unassembled WGS sequence"/>
</dbReference>
<dbReference type="PANTHER" id="PTHR21389:SF0">
    <property type="entry name" value="ETOPOSIDE-INDUCED PROTEIN 2.4 HOMOLOG"/>
    <property type="match status" value="1"/>
</dbReference>
<comment type="caution">
    <text evidence="7">The sequence shown here is derived from an EMBL/GenBank/DDBJ whole genome shotgun (WGS) entry which is preliminary data.</text>
</comment>
<feature type="transmembrane region" description="Helical" evidence="6">
    <location>
        <begin position="201"/>
        <end position="222"/>
    </location>
</feature>
<feature type="transmembrane region" description="Helical" evidence="6">
    <location>
        <begin position="69"/>
        <end position="95"/>
    </location>
</feature>
<comment type="subcellular location">
    <subcellularLocation>
        <location evidence="1">Membrane</location>
        <topology evidence="1">Multi-pass membrane protein</topology>
    </subcellularLocation>
</comment>
<name>A0A482WJ11_LAOST</name>
<dbReference type="InParanoid" id="A0A482WJ11"/>
<dbReference type="Pfam" id="PF07264">
    <property type="entry name" value="EI24"/>
    <property type="match status" value="1"/>
</dbReference>
<evidence type="ECO:0000256" key="3">
    <source>
        <dbReference type="ARBA" id="ARBA00022692"/>
    </source>
</evidence>
<protein>
    <recommendedName>
        <fullName evidence="9">Etoposide-induced protein 2.4 homolog</fullName>
    </recommendedName>
</protein>
<keyword evidence="5 6" id="KW-0472">Membrane</keyword>
<dbReference type="AlphaFoldDB" id="A0A482WJ11"/>
<evidence type="ECO:0000256" key="2">
    <source>
        <dbReference type="ARBA" id="ARBA00010970"/>
    </source>
</evidence>
<evidence type="ECO:0000313" key="8">
    <source>
        <dbReference type="Proteomes" id="UP000291343"/>
    </source>
</evidence>
<evidence type="ECO:0000256" key="4">
    <source>
        <dbReference type="ARBA" id="ARBA00022989"/>
    </source>
</evidence>
<keyword evidence="8" id="KW-1185">Reference proteome</keyword>
<evidence type="ECO:0000313" key="7">
    <source>
        <dbReference type="EMBL" id="RZF33505.1"/>
    </source>
</evidence>
<evidence type="ECO:0000256" key="6">
    <source>
        <dbReference type="SAM" id="Phobius"/>
    </source>
</evidence>
<dbReference type="STRING" id="195883.A0A482WJ11"/>
<accession>A0A482WJ11</accession>
<proteinExistence type="inferred from homology"/>
<sequence>MALTVIAKTILKGLSDSLKGTITIFYLDKNIKDSRTQHNSPSRNLNLALSSRLSSRQTLVTSKVEEPKILWRTFQCCLLNGGVFWLSLVLFEYLLLPTLKHVLLYLAFNNSTLGSYIWEITKPCLNWTFGVIWVLPLFILSKVINSLWFQDIADSAYRFSRGRPKQAFSVSKLVADTLFSIMIQTFFLVQCMVVSQLPNFFIAQILYHLHMSLLYSLCSFEYKWYNMGWELHKRLTYIESNWPYFLGFGLPLSVLTAIPSPYFISGCVFSMLFPLFIISANEAEPVTNVCDINLQLFSPVIALSNALFNRTIGPRPKEERTMR</sequence>
<dbReference type="GO" id="GO:0005783">
    <property type="term" value="C:endoplasmic reticulum"/>
    <property type="evidence" value="ECO:0007669"/>
    <property type="project" value="TreeGrafter"/>
</dbReference>
<feature type="transmembrane region" description="Helical" evidence="6">
    <location>
        <begin position="170"/>
        <end position="189"/>
    </location>
</feature>
<gene>
    <name evidence="7" type="ORF">LSTR_LSTR010161</name>
</gene>
<evidence type="ECO:0000256" key="1">
    <source>
        <dbReference type="ARBA" id="ARBA00004141"/>
    </source>
</evidence>
<feature type="transmembrane region" description="Helical" evidence="6">
    <location>
        <begin position="242"/>
        <end position="264"/>
    </location>
</feature>
<dbReference type="EMBL" id="QKKF02033837">
    <property type="protein sequence ID" value="RZF33505.1"/>
    <property type="molecule type" value="Genomic_DNA"/>
</dbReference>
<dbReference type="InterPro" id="IPR059112">
    <property type="entry name" value="CysZ/EI24"/>
</dbReference>
<keyword evidence="4 6" id="KW-1133">Transmembrane helix</keyword>
<dbReference type="PANTHER" id="PTHR21389">
    <property type="entry name" value="P53 INDUCED PROTEIN"/>
    <property type="match status" value="1"/>
</dbReference>
<feature type="transmembrane region" description="Helical" evidence="6">
    <location>
        <begin position="130"/>
        <end position="149"/>
    </location>
</feature>
<evidence type="ECO:0008006" key="9">
    <source>
        <dbReference type="Google" id="ProtNLM"/>
    </source>
</evidence>
<comment type="similarity">
    <text evidence="2">Belongs to the EI24 family.</text>
</comment>
<evidence type="ECO:0000256" key="5">
    <source>
        <dbReference type="ARBA" id="ARBA00023136"/>
    </source>
</evidence>
<reference evidence="7 8" key="1">
    <citation type="journal article" date="2017" name="Gigascience">
        <title>Genome sequence of the small brown planthopper, Laodelphax striatellus.</title>
        <authorList>
            <person name="Zhu J."/>
            <person name="Jiang F."/>
            <person name="Wang X."/>
            <person name="Yang P."/>
            <person name="Bao Y."/>
            <person name="Zhao W."/>
            <person name="Wang W."/>
            <person name="Lu H."/>
            <person name="Wang Q."/>
            <person name="Cui N."/>
            <person name="Li J."/>
            <person name="Chen X."/>
            <person name="Luo L."/>
            <person name="Yu J."/>
            <person name="Kang L."/>
            <person name="Cui F."/>
        </authorList>
    </citation>
    <scope>NUCLEOTIDE SEQUENCE [LARGE SCALE GENOMIC DNA]</scope>
    <source>
        <strain evidence="7">Lst14</strain>
    </source>
</reference>
<dbReference type="GO" id="GO:0016236">
    <property type="term" value="P:macroautophagy"/>
    <property type="evidence" value="ECO:0007669"/>
    <property type="project" value="TreeGrafter"/>
</dbReference>
<dbReference type="GO" id="GO:0016020">
    <property type="term" value="C:membrane"/>
    <property type="evidence" value="ECO:0007669"/>
    <property type="project" value="UniProtKB-SubCell"/>
</dbReference>
<dbReference type="OrthoDB" id="266518at2759"/>
<organism evidence="7 8">
    <name type="scientific">Laodelphax striatellus</name>
    <name type="common">Small brown planthopper</name>
    <name type="synonym">Delphax striatella</name>
    <dbReference type="NCBI Taxonomy" id="195883"/>
    <lineage>
        <taxon>Eukaryota</taxon>
        <taxon>Metazoa</taxon>
        <taxon>Ecdysozoa</taxon>
        <taxon>Arthropoda</taxon>
        <taxon>Hexapoda</taxon>
        <taxon>Insecta</taxon>
        <taxon>Pterygota</taxon>
        <taxon>Neoptera</taxon>
        <taxon>Paraneoptera</taxon>
        <taxon>Hemiptera</taxon>
        <taxon>Auchenorrhyncha</taxon>
        <taxon>Fulgoroidea</taxon>
        <taxon>Delphacidae</taxon>
        <taxon>Criomorphinae</taxon>
        <taxon>Laodelphax</taxon>
    </lineage>
</organism>
<keyword evidence="3 6" id="KW-0812">Transmembrane</keyword>